<organism evidence="3 4">
    <name type="scientific">Hyunsoonleella aestuarii</name>
    <dbReference type="NCBI Taxonomy" id="912802"/>
    <lineage>
        <taxon>Bacteria</taxon>
        <taxon>Pseudomonadati</taxon>
        <taxon>Bacteroidota</taxon>
        <taxon>Flavobacteriia</taxon>
        <taxon>Flavobacteriales</taxon>
        <taxon>Flavobacteriaceae</taxon>
    </lineage>
</organism>
<dbReference type="PANTHER" id="PTHR34580:SF9">
    <property type="entry name" value="SLL5097 PROTEIN"/>
    <property type="match status" value="1"/>
</dbReference>
<evidence type="ECO:0000259" key="2">
    <source>
        <dbReference type="Pfam" id="PF25583"/>
    </source>
</evidence>
<sequence length="307" mass="35808">MLEECNKALRDLDPDAEGIKKRQLYDDIRFMQSEQGWSVELKKEKSGRQVFYSYEDSNFSIKNQSINEMEANYLKSAISVLNRFKGLPQFKWIEELIPKINQSFGLSNNEEQVLGFDSNEYLKGIEFLSELFNALIYNTVLNIKYQSFNNPNPLNIILHPYYLRQYNNRWFLFGKNPNYENITNLALDRIIDIVHVNMPFIPNLEVDFDDYFSDIVGVTVPLNEETLKIELLAKQEIAPYIQTKPLHESQTPLRECGEGYKFSIKVIPNKELESLILSYGKGLKVTGPENFKLRIKQSLLDSLDNYD</sequence>
<dbReference type="InterPro" id="IPR057727">
    <property type="entry name" value="WCX_dom"/>
</dbReference>
<dbReference type="Proteomes" id="UP001500027">
    <property type="component" value="Unassembled WGS sequence"/>
</dbReference>
<evidence type="ECO:0000259" key="1">
    <source>
        <dbReference type="Pfam" id="PF13280"/>
    </source>
</evidence>
<feature type="domain" description="WYL" evidence="1">
    <location>
        <begin position="126"/>
        <end position="193"/>
    </location>
</feature>
<keyword evidence="4" id="KW-1185">Reference proteome</keyword>
<dbReference type="PANTHER" id="PTHR34580">
    <property type="match status" value="1"/>
</dbReference>
<accession>A0ABP8EEF8</accession>
<gene>
    <name evidence="3" type="ORF">GCM10022257_25510</name>
</gene>
<dbReference type="InterPro" id="IPR051534">
    <property type="entry name" value="CBASS_pafABC_assoc_protein"/>
</dbReference>
<dbReference type="Pfam" id="PF25583">
    <property type="entry name" value="WCX"/>
    <property type="match status" value="1"/>
</dbReference>
<comment type="caution">
    <text evidence="3">The sequence shown here is derived from an EMBL/GenBank/DDBJ whole genome shotgun (WGS) entry which is preliminary data.</text>
</comment>
<proteinExistence type="predicted"/>
<name>A0ABP8EEF8_9FLAO</name>
<evidence type="ECO:0000313" key="4">
    <source>
        <dbReference type="Proteomes" id="UP001500027"/>
    </source>
</evidence>
<protein>
    <submittedName>
        <fullName evidence="3">WYL domain-containing protein</fullName>
    </submittedName>
</protein>
<dbReference type="Pfam" id="PF13280">
    <property type="entry name" value="WYL"/>
    <property type="match status" value="1"/>
</dbReference>
<dbReference type="PROSITE" id="PS52050">
    <property type="entry name" value="WYL"/>
    <property type="match status" value="1"/>
</dbReference>
<dbReference type="InterPro" id="IPR026881">
    <property type="entry name" value="WYL_dom"/>
</dbReference>
<reference evidence="4" key="1">
    <citation type="journal article" date="2019" name="Int. J. Syst. Evol. Microbiol.">
        <title>The Global Catalogue of Microorganisms (GCM) 10K type strain sequencing project: providing services to taxonomists for standard genome sequencing and annotation.</title>
        <authorList>
            <consortium name="The Broad Institute Genomics Platform"/>
            <consortium name="The Broad Institute Genome Sequencing Center for Infectious Disease"/>
            <person name="Wu L."/>
            <person name="Ma J."/>
        </authorList>
    </citation>
    <scope>NUCLEOTIDE SEQUENCE [LARGE SCALE GENOMIC DNA]</scope>
    <source>
        <strain evidence="4">JCM 17452</strain>
    </source>
</reference>
<evidence type="ECO:0000313" key="3">
    <source>
        <dbReference type="EMBL" id="GAA4270450.1"/>
    </source>
</evidence>
<feature type="domain" description="WCX" evidence="2">
    <location>
        <begin position="226"/>
        <end position="298"/>
    </location>
</feature>
<dbReference type="EMBL" id="BAABAV010000003">
    <property type="protein sequence ID" value="GAA4270450.1"/>
    <property type="molecule type" value="Genomic_DNA"/>
</dbReference>